<dbReference type="PROSITE" id="PS50231">
    <property type="entry name" value="RICIN_B_LECTIN"/>
    <property type="match status" value="1"/>
</dbReference>
<proteinExistence type="predicted"/>
<protein>
    <submittedName>
        <fullName evidence="2">XlnA protein</fullName>
    </submittedName>
</protein>
<keyword evidence="3" id="KW-1185">Reference proteome</keyword>
<dbReference type="AlphaFoldDB" id="A0A812I2M9"/>
<gene>
    <name evidence="2" type="primary">xlnA</name>
    <name evidence="2" type="ORF">SNAT2548_LOCUS2450</name>
</gene>
<evidence type="ECO:0000259" key="1">
    <source>
        <dbReference type="Pfam" id="PF00652"/>
    </source>
</evidence>
<dbReference type="InterPro" id="IPR000772">
    <property type="entry name" value="Ricin_B_lectin"/>
</dbReference>
<feature type="domain" description="Ricin B lectin" evidence="1">
    <location>
        <begin position="44"/>
        <end position="139"/>
    </location>
</feature>
<dbReference type="CDD" id="cd00161">
    <property type="entry name" value="beta-trefoil_Ricin-like"/>
    <property type="match status" value="1"/>
</dbReference>
<dbReference type="Proteomes" id="UP000604046">
    <property type="component" value="Unassembled WGS sequence"/>
</dbReference>
<name>A0A812I2M9_9DINO</name>
<reference evidence="2" key="1">
    <citation type="submission" date="2021-02" db="EMBL/GenBank/DDBJ databases">
        <authorList>
            <person name="Dougan E. K."/>
            <person name="Rhodes N."/>
            <person name="Thang M."/>
            <person name="Chan C."/>
        </authorList>
    </citation>
    <scope>NUCLEOTIDE SEQUENCE</scope>
</reference>
<sequence length="203" mass="21991">MCPGISSNADVQLWDCQADSSTSDQFWKWRDVTLFEEGGEQRAFGRLENRASGKCLDVIGDDPSTEPQTGDRFAIWDCGDAGGNTKQHWHLHSNDFLWNSLHGCLDITGSPGTSNGDVARTDNCEFNDPAGTDQSWQMDPVLPTCSAFSCPAGYLPKPDVAGVAGSTRNACCDVACSAFSCPSDHLPKPYAAKKCWFKPCSLL</sequence>
<dbReference type="Pfam" id="PF00652">
    <property type="entry name" value="Ricin_B_lectin"/>
    <property type="match status" value="1"/>
</dbReference>
<dbReference type="SUPFAM" id="SSF50370">
    <property type="entry name" value="Ricin B-like lectins"/>
    <property type="match status" value="1"/>
</dbReference>
<evidence type="ECO:0000313" key="3">
    <source>
        <dbReference type="Proteomes" id="UP000604046"/>
    </source>
</evidence>
<dbReference type="InterPro" id="IPR035992">
    <property type="entry name" value="Ricin_B-like_lectins"/>
</dbReference>
<accession>A0A812I2M9</accession>
<comment type="caution">
    <text evidence="2">The sequence shown here is derived from an EMBL/GenBank/DDBJ whole genome shotgun (WGS) entry which is preliminary data.</text>
</comment>
<dbReference type="Gene3D" id="2.80.10.50">
    <property type="match status" value="1"/>
</dbReference>
<organism evidence="2 3">
    <name type="scientific">Symbiodinium natans</name>
    <dbReference type="NCBI Taxonomy" id="878477"/>
    <lineage>
        <taxon>Eukaryota</taxon>
        <taxon>Sar</taxon>
        <taxon>Alveolata</taxon>
        <taxon>Dinophyceae</taxon>
        <taxon>Suessiales</taxon>
        <taxon>Symbiodiniaceae</taxon>
        <taxon>Symbiodinium</taxon>
    </lineage>
</organism>
<dbReference type="EMBL" id="CAJNDS010000143">
    <property type="protein sequence ID" value="CAE6970019.1"/>
    <property type="molecule type" value="Genomic_DNA"/>
</dbReference>
<evidence type="ECO:0000313" key="2">
    <source>
        <dbReference type="EMBL" id="CAE6970019.1"/>
    </source>
</evidence>